<dbReference type="GO" id="GO:0009401">
    <property type="term" value="P:phosphoenolpyruvate-dependent sugar phosphotransferase system"/>
    <property type="evidence" value="ECO:0007669"/>
    <property type="project" value="UniProtKB-KW"/>
</dbReference>
<dbReference type="InterPro" id="IPR000032">
    <property type="entry name" value="HPr-like"/>
</dbReference>
<gene>
    <name evidence="6" type="ORF">GOB87_06665</name>
</gene>
<comment type="subcellular location">
    <subcellularLocation>
        <location evidence="1">Cytoplasm</location>
    </subcellularLocation>
</comment>
<dbReference type="Gene3D" id="3.30.1340.10">
    <property type="entry name" value="HPr-like"/>
    <property type="match status" value="1"/>
</dbReference>
<evidence type="ECO:0000256" key="2">
    <source>
        <dbReference type="ARBA" id="ARBA00010736"/>
    </source>
</evidence>
<dbReference type="SUPFAM" id="SSF55594">
    <property type="entry name" value="HPr-like"/>
    <property type="match status" value="1"/>
</dbReference>
<keyword evidence="4" id="KW-0598">Phosphotransferase system</keyword>
<evidence type="ECO:0000256" key="1">
    <source>
        <dbReference type="ARBA" id="ARBA00004496"/>
    </source>
</evidence>
<sequence length="101" mass="10125">MDGSHGTAPLTRTLTIVNAKGLHARASAKFVTEAEKWNADITVEHGGESVPACSIMGLMMLGAGHGADLTLHATGPQAAQALDALAALVSSGFGEDGQTAA</sequence>
<dbReference type="Pfam" id="PF00381">
    <property type="entry name" value="PTS-HPr"/>
    <property type="match status" value="1"/>
</dbReference>
<dbReference type="PANTHER" id="PTHR33705">
    <property type="entry name" value="PHOSPHOCARRIER PROTEIN HPR"/>
    <property type="match status" value="1"/>
</dbReference>
<dbReference type="PROSITE" id="PS00369">
    <property type="entry name" value="PTS_HPR_HIS"/>
    <property type="match status" value="1"/>
</dbReference>
<dbReference type="InterPro" id="IPR050399">
    <property type="entry name" value="HPr"/>
</dbReference>
<dbReference type="EMBL" id="WOTH01000010">
    <property type="protein sequence ID" value="NHO53645.1"/>
    <property type="molecule type" value="Genomic_DNA"/>
</dbReference>
<dbReference type="InterPro" id="IPR001020">
    <property type="entry name" value="PTS_HPr_His_P_site"/>
</dbReference>
<name>A0A967B4K5_9PROT</name>
<keyword evidence="7" id="KW-1185">Reference proteome</keyword>
<dbReference type="PROSITE" id="PS51350">
    <property type="entry name" value="PTS_HPR_DOM"/>
    <property type="match status" value="1"/>
</dbReference>
<organism evidence="6 7">
    <name type="scientific">Acetobacter estunensis</name>
    <dbReference type="NCBI Taxonomy" id="104097"/>
    <lineage>
        <taxon>Bacteria</taxon>
        <taxon>Pseudomonadati</taxon>
        <taxon>Pseudomonadota</taxon>
        <taxon>Alphaproteobacteria</taxon>
        <taxon>Acetobacterales</taxon>
        <taxon>Acetobacteraceae</taxon>
        <taxon>Acetobacter</taxon>
    </lineage>
</organism>
<reference evidence="6" key="1">
    <citation type="submission" date="2019-11" db="EMBL/GenBank/DDBJ databases">
        <title>Description of new Acetobacter species.</title>
        <authorList>
            <person name="Cleenwerck I."/>
            <person name="Sombolestani A.S."/>
        </authorList>
    </citation>
    <scope>NUCLEOTIDE SEQUENCE</scope>
    <source>
        <strain evidence="6">LMG 1626</strain>
    </source>
</reference>
<dbReference type="PANTHER" id="PTHR33705:SF2">
    <property type="entry name" value="PHOSPHOCARRIER PROTEIN NPR"/>
    <property type="match status" value="1"/>
</dbReference>
<dbReference type="GO" id="GO:0005737">
    <property type="term" value="C:cytoplasm"/>
    <property type="evidence" value="ECO:0007669"/>
    <property type="project" value="UniProtKB-SubCell"/>
</dbReference>
<proteinExistence type="inferred from homology"/>
<accession>A0A967B4K5</accession>
<keyword evidence="3" id="KW-0963">Cytoplasm</keyword>
<feature type="domain" description="HPr" evidence="5">
    <location>
        <begin position="9"/>
        <end position="96"/>
    </location>
</feature>
<evidence type="ECO:0000256" key="3">
    <source>
        <dbReference type="ARBA" id="ARBA00022490"/>
    </source>
</evidence>
<comment type="similarity">
    <text evidence="2">Belongs to the HPr family.</text>
</comment>
<dbReference type="Proteomes" id="UP000597459">
    <property type="component" value="Unassembled WGS sequence"/>
</dbReference>
<dbReference type="PRINTS" id="PR00107">
    <property type="entry name" value="PHOSPHOCPHPR"/>
</dbReference>
<dbReference type="RefSeq" id="WP_166314087.1">
    <property type="nucleotide sequence ID" value="NZ_WOTH01000010.1"/>
</dbReference>
<dbReference type="CDD" id="cd00367">
    <property type="entry name" value="PTS-HPr_like"/>
    <property type="match status" value="1"/>
</dbReference>
<evidence type="ECO:0000313" key="7">
    <source>
        <dbReference type="Proteomes" id="UP000597459"/>
    </source>
</evidence>
<evidence type="ECO:0000259" key="5">
    <source>
        <dbReference type="PROSITE" id="PS51350"/>
    </source>
</evidence>
<evidence type="ECO:0000313" key="6">
    <source>
        <dbReference type="EMBL" id="NHO53645.1"/>
    </source>
</evidence>
<dbReference type="InterPro" id="IPR035895">
    <property type="entry name" value="HPr-like_sf"/>
</dbReference>
<dbReference type="AlphaFoldDB" id="A0A967B4K5"/>
<dbReference type="NCBIfam" id="TIGR01003">
    <property type="entry name" value="PTS_HPr_family"/>
    <property type="match status" value="1"/>
</dbReference>
<evidence type="ECO:0000256" key="4">
    <source>
        <dbReference type="ARBA" id="ARBA00022683"/>
    </source>
</evidence>
<protein>
    <submittedName>
        <fullName evidence="6">HPr family phosphocarrier protein</fullName>
    </submittedName>
</protein>
<comment type="caution">
    <text evidence="6">The sequence shown here is derived from an EMBL/GenBank/DDBJ whole genome shotgun (WGS) entry which is preliminary data.</text>
</comment>